<dbReference type="AlphaFoldDB" id="A0A4U0TMC7"/>
<proteinExistence type="predicted"/>
<evidence type="ECO:0000256" key="1">
    <source>
        <dbReference type="SAM" id="SignalP"/>
    </source>
</evidence>
<accession>A0A4U0TMC7</accession>
<name>A0A4U0TMC7_9PEZI</name>
<evidence type="ECO:0000313" key="3">
    <source>
        <dbReference type="Proteomes" id="UP000310066"/>
    </source>
</evidence>
<organism evidence="2 3">
    <name type="scientific">Friedmanniomyces endolithicus</name>
    <dbReference type="NCBI Taxonomy" id="329885"/>
    <lineage>
        <taxon>Eukaryota</taxon>
        <taxon>Fungi</taxon>
        <taxon>Dikarya</taxon>
        <taxon>Ascomycota</taxon>
        <taxon>Pezizomycotina</taxon>
        <taxon>Dothideomycetes</taxon>
        <taxon>Dothideomycetidae</taxon>
        <taxon>Mycosphaerellales</taxon>
        <taxon>Teratosphaeriaceae</taxon>
        <taxon>Friedmanniomyces</taxon>
    </lineage>
</organism>
<reference evidence="2 3" key="1">
    <citation type="submission" date="2017-03" db="EMBL/GenBank/DDBJ databases">
        <title>Genomes of endolithic fungi from Antarctica.</title>
        <authorList>
            <person name="Coleine C."/>
            <person name="Masonjones S."/>
            <person name="Stajich J.E."/>
        </authorList>
    </citation>
    <scope>NUCLEOTIDE SEQUENCE [LARGE SCALE GENOMIC DNA]</scope>
    <source>
        <strain evidence="2 3">CCFEE 5311</strain>
    </source>
</reference>
<dbReference type="Pfam" id="PF13668">
    <property type="entry name" value="Ferritin_2"/>
    <property type="match status" value="1"/>
</dbReference>
<evidence type="ECO:0000313" key="2">
    <source>
        <dbReference type="EMBL" id="TKA23113.1"/>
    </source>
</evidence>
<sequence length="308" mass="31602">MYFPTSLVLPFGILATQVAGQGYQCPLMMPSDATALKFAYGVQNWLYQYYNTKGGTSASQFATFPNATTVQSNNETLGMNLATNFAGLEQQAKIGVQAIEHLAKSKDLSSPCAFTWPAGINTSVMDFFTAAYYMEATLCGTFIGLADYVQNPAAAFLMARMSAEHGIHASYLGSYINPAPFSSGSMSLTPAFTPEMVLTPGSGQAVRANVGYLGAYIPQGCLAVPAAPCGVSVLFGNLTATLSNGGMNSTGPTSSGPYGSGNGTYAPSGTGSASPSYTGPVATGAATVLGVSGIALVGNFAVVVSHLL</sequence>
<comment type="caution">
    <text evidence="2">The sequence shown here is derived from an EMBL/GenBank/DDBJ whole genome shotgun (WGS) entry which is preliminary data.</text>
</comment>
<gene>
    <name evidence="2" type="ORF">B0A54_17986</name>
</gene>
<keyword evidence="1" id="KW-0732">Signal</keyword>
<evidence type="ECO:0008006" key="4">
    <source>
        <dbReference type="Google" id="ProtNLM"/>
    </source>
</evidence>
<dbReference type="OrthoDB" id="4363568at2759"/>
<dbReference type="Proteomes" id="UP000310066">
    <property type="component" value="Unassembled WGS sequence"/>
</dbReference>
<feature type="signal peptide" evidence="1">
    <location>
        <begin position="1"/>
        <end position="20"/>
    </location>
</feature>
<feature type="chain" id="PRO_5020229287" description="Protein rds1" evidence="1">
    <location>
        <begin position="21"/>
        <end position="308"/>
    </location>
</feature>
<protein>
    <recommendedName>
        <fullName evidence="4">Protein rds1</fullName>
    </recommendedName>
</protein>
<dbReference type="EMBL" id="NAJP01000235">
    <property type="protein sequence ID" value="TKA23113.1"/>
    <property type="molecule type" value="Genomic_DNA"/>
</dbReference>